<keyword evidence="2" id="KW-0732">Signal</keyword>
<dbReference type="InterPro" id="IPR011330">
    <property type="entry name" value="Glyco_hydro/deAcase_b/a-brl"/>
</dbReference>
<evidence type="ECO:0000256" key="1">
    <source>
        <dbReference type="ARBA" id="ARBA00004613"/>
    </source>
</evidence>
<dbReference type="Proteomes" id="UP000176939">
    <property type="component" value="Unassembled WGS sequence"/>
</dbReference>
<dbReference type="PANTHER" id="PTHR34216:SF3">
    <property type="entry name" value="POLY-BETA-1,6-N-ACETYL-D-GLUCOSAMINE N-DEACETYLASE"/>
    <property type="match status" value="1"/>
</dbReference>
<dbReference type="Pfam" id="PF01522">
    <property type="entry name" value="Polysacc_deac_1"/>
    <property type="match status" value="1"/>
</dbReference>
<dbReference type="GO" id="GO:0005576">
    <property type="term" value="C:extracellular region"/>
    <property type="evidence" value="ECO:0007669"/>
    <property type="project" value="UniProtKB-SubCell"/>
</dbReference>
<feature type="domain" description="NodB homology" evidence="3">
    <location>
        <begin position="81"/>
        <end position="234"/>
    </location>
</feature>
<proteinExistence type="predicted"/>
<organism evidence="4 5">
    <name type="scientific">Candidatus Woesebacteria bacterium RBG_13_36_22</name>
    <dbReference type="NCBI Taxonomy" id="1802478"/>
    <lineage>
        <taxon>Bacteria</taxon>
        <taxon>Candidatus Woeseibacteriota</taxon>
    </lineage>
</organism>
<dbReference type="PROSITE" id="PS51677">
    <property type="entry name" value="NODB"/>
    <property type="match status" value="1"/>
</dbReference>
<evidence type="ECO:0000313" key="5">
    <source>
        <dbReference type="Proteomes" id="UP000176939"/>
    </source>
</evidence>
<dbReference type="SUPFAM" id="SSF88713">
    <property type="entry name" value="Glycoside hydrolase/deacetylase"/>
    <property type="match status" value="1"/>
</dbReference>
<dbReference type="CDD" id="cd10918">
    <property type="entry name" value="CE4_NodB_like_5s_6s"/>
    <property type="match status" value="1"/>
</dbReference>
<accession>A0A1F7X6M2</accession>
<dbReference type="GO" id="GO:0005975">
    <property type="term" value="P:carbohydrate metabolic process"/>
    <property type="evidence" value="ECO:0007669"/>
    <property type="project" value="InterPro"/>
</dbReference>
<protein>
    <recommendedName>
        <fullName evidence="3">NodB homology domain-containing protein</fullName>
    </recommendedName>
</protein>
<name>A0A1F7X6M2_9BACT</name>
<evidence type="ECO:0000256" key="2">
    <source>
        <dbReference type="ARBA" id="ARBA00022729"/>
    </source>
</evidence>
<evidence type="ECO:0000259" key="3">
    <source>
        <dbReference type="PROSITE" id="PS51677"/>
    </source>
</evidence>
<evidence type="ECO:0000313" key="4">
    <source>
        <dbReference type="EMBL" id="OGM10631.1"/>
    </source>
</evidence>
<reference evidence="4 5" key="1">
    <citation type="journal article" date="2016" name="Nat. Commun.">
        <title>Thousands of microbial genomes shed light on interconnected biogeochemical processes in an aquifer system.</title>
        <authorList>
            <person name="Anantharaman K."/>
            <person name="Brown C.T."/>
            <person name="Hug L.A."/>
            <person name="Sharon I."/>
            <person name="Castelle C.J."/>
            <person name="Probst A.J."/>
            <person name="Thomas B.C."/>
            <person name="Singh A."/>
            <person name="Wilkins M.J."/>
            <person name="Karaoz U."/>
            <person name="Brodie E.L."/>
            <person name="Williams K.H."/>
            <person name="Hubbard S.S."/>
            <person name="Banfield J.F."/>
        </authorList>
    </citation>
    <scope>NUCLEOTIDE SEQUENCE [LARGE SCALE GENOMIC DNA]</scope>
</reference>
<gene>
    <name evidence="4" type="ORF">A2Z67_00045</name>
</gene>
<comment type="subcellular location">
    <subcellularLocation>
        <location evidence="1">Secreted</location>
    </subcellularLocation>
</comment>
<comment type="caution">
    <text evidence="4">The sequence shown here is derived from an EMBL/GenBank/DDBJ whole genome shotgun (WGS) entry which is preliminary data.</text>
</comment>
<dbReference type="InterPro" id="IPR002509">
    <property type="entry name" value="NODB_dom"/>
</dbReference>
<dbReference type="InterPro" id="IPR051398">
    <property type="entry name" value="Polysacch_Deacetylase"/>
</dbReference>
<sequence length="234" mass="26427">MKTFIGVCLCLVLLFLPGIGQANKVPVLMYHHIRDSGWTASIGKDLSCSPNIFVKHLDFLEKNGYKTVTFRDAYLGNLPKKAVILTFDDGDADQWFAFTEMKKRGMVGCFFIVTNFIDGGGFFSSSQIRQLSNNGMEIGSHSISHPNLTKLSRKRMSEEINGSQLILGQLTGKRAITFAYPYGSYNRQVLEEMDKSDYLYARTTNEGISNLEDNFCLKITYIHRGMVDLGRYLK</sequence>
<dbReference type="Gene3D" id="3.20.20.370">
    <property type="entry name" value="Glycoside hydrolase/deacetylase"/>
    <property type="match status" value="1"/>
</dbReference>
<dbReference type="AlphaFoldDB" id="A0A1F7X6M2"/>
<dbReference type="GO" id="GO:0016810">
    <property type="term" value="F:hydrolase activity, acting on carbon-nitrogen (but not peptide) bonds"/>
    <property type="evidence" value="ECO:0007669"/>
    <property type="project" value="InterPro"/>
</dbReference>
<dbReference type="PANTHER" id="PTHR34216">
    <property type="match status" value="1"/>
</dbReference>
<dbReference type="EMBL" id="MGFQ01000003">
    <property type="protein sequence ID" value="OGM10631.1"/>
    <property type="molecule type" value="Genomic_DNA"/>
</dbReference>